<dbReference type="Proteomes" id="UP001630127">
    <property type="component" value="Unassembled WGS sequence"/>
</dbReference>
<dbReference type="EMBL" id="JBJUIK010000007">
    <property type="protein sequence ID" value="KAL3522546.1"/>
    <property type="molecule type" value="Genomic_DNA"/>
</dbReference>
<keyword evidence="2" id="KW-1185">Reference proteome</keyword>
<comment type="caution">
    <text evidence="1">The sequence shown here is derived from an EMBL/GenBank/DDBJ whole genome shotgun (WGS) entry which is preliminary data.</text>
</comment>
<proteinExistence type="predicted"/>
<reference evidence="1 2" key="1">
    <citation type="submission" date="2024-11" db="EMBL/GenBank/DDBJ databases">
        <title>A near-complete genome assembly of Cinchona calisaya.</title>
        <authorList>
            <person name="Lian D.C."/>
            <person name="Zhao X.W."/>
            <person name="Wei L."/>
        </authorList>
    </citation>
    <scope>NUCLEOTIDE SEQUENCE [LARGE SCALE GENOMIC DNA]</scope>
    <source>
        <tissue evidence="1">Nenye</tissue>
    </source>
</reference>
<gene>
    <name evidence="1" type="ORF">ACH5RR_015380</name>
</gene>
<accession>A0ABD2ZT07</accession>
<organism evidence="1 2">
    <name type="scientific">Cinchona calisaya</name>
    <dbReference type="NCBI Taxonomy" id="153742"/>
    <lineage>
        <taxon>Eukaryota</taxon>
        <taxon>Viridiplantae</taxon>
        <taxon>Streptophyta</taxon>
        <taxon>Embryophyta</taxon>
        <taxon>Tracheophyta</taxon>
        <taxon>Spermatophyta</taxon>
        <taxon>Magnoliopsida</taxon>
        <taxon>eudicotyledons</taxon>
        <taxon>Gunneridae</taxon>
        <taxon>Pentapetalae</taxon>
        <taxon>asterids</taxon>
        <taxon>lamiids</taxon>
        <taxon>Gentianales</taxon>
        <taxon>Rubiaceae</taxon>
        <taxon>Cinchonoideae</taxon>
        <taxon>Cinchoneae</taxon>
        <taxon>Cinchona</taxon>
    </lineage>
</organism>
<dbReference type="AlphaFoldDB" id="A0ABD2ZT07"/>
<evidence type="ECO:0000313" key="2">
    <source>
        <dbReference type="Proteomes" id="UP001630127"/>
    </source>
</evidence>
<evidence type="ECO:0000313" key="1">
    <source>
        <dbReference type="EMBL" id="KAL3522546.1"/>
    </source>
</evidence>
<sequence length="216" mass="24733">MSNSNFQSKLTVETSVSGGFVCATKNNEKDPMIPIIREDTTHTQTSGDVLGPNYHLERPQASILEMANLIVQFGRHERISIMKLIRQAQVWLTGVEYDLRLQGQVGMTWEEMKLVLKRKYLPQQYQYDLFDDLTSLSSTTLIKHKAGTKNKVADMYSRVHHLILTSTAVQVLGFDSLKQDYSTYKDFKVIYEDLVAGQQTDYAEFSLYDGYHFKGT</sequence>
<protein>
    <submittedName>
        <fullName evidence="1">Uncharacterized protein</fullName>
    </submittedName>
</protein>
<name>A0ABD2ZT07_9GENT</name>